<dbReference type="CDD" id="cd17316">
    <property type="entry name" value="MFS_SV2_like"/>
    <property type="match status" value="1"/>
</dbReference>
<feature type="transmembrane region" description="Helical" evidence="6">
    <location>
        <begin position="163"/>
        <end position="185"/>
    </location>
</feature>
<evidence type="ECO:0000256" key="1">
    <source>
        <dbReference type="ARBA" id="ARBA00004651"/>
    </source>
</evidence>
<evidence type="ECO:0000256" key="5">
    <source>
        <dbReference type="ARBA" id="ARBA00023136"/>
    </source>
</evidence>
<evidence type="ECO:0000256" key="6">
    <source>
        <dbReference type="SAM" id="Phobius"/>
    </source>
</evidence>
<keyword evidence="9" id="KW-1185">Reference proteome</keyword>
<evidence type="ECO:0000256" key="4">
    <source>
        <dbReference type="ARBA" id="ARBA00022989"/>
    </source>
</evidence>
<accession>A0ABW1FJC1</accession>
<dbReference type="InterPro" id="IPR005829">
    <property type="entry name" value="Sugar_transporter_CS"/>
</dbReference>
<feature type="transmembrane region" description="Helical" evidence="6">
    <location>
        <begin position="302"/>
        <end position="320"/>
    </location>
</feature>
<dbReference type="PROSITE" id="PS00217">
    <property type="entry name" value="SUGAR_TRANSPORT_2"/>
    <property type="match status" value="1"/>
</dbReference>
<dbReference type="EMBL" id="JBHSPW010000005">
    <property type="protein sequence ID" value="MFC5893980.1"/>
    <property type="molecule type" value="Genomic_DNA"/>
</dbReference>
<evidence type="ECO:0000256" key="3">
    <source>
        <dbReference type="ARBA" id="ARBA00022692"/>
    </source>
</evidence>
<dbReference type="PANTHER" id="PTHR23511">
    <property type="entry name" value="SYNAPTIC VESICLE GLYCOPROTEIN 2"/>
    <property type="match status" value="1"/>
</dbReference>
<sequence length="433" mass="45300">MRRFETRVAVCAGGGEVCDGWVLGVVGAALPLARADLGLSPMGAGLIGAASLAGLFFGGLVFGRLTDRLGRQKMYLIDLLVFLIGSLLQLVVQDAAQLLVVRLVMGAAVGADYAIAGALVAEFAPPRRRGRLLASLIVFWYVGYTLATGLGIALTSWSDDPALWRWILASSALPSLVVLLARLGTPESPSWLLSKGRVAEAEAISERWLGRRLRPVEPAAAPAATGHAALFSRAYVRRTLFASIFWLCQVTPFFAISTFAPQVLGSLGARDGEVGELLLNAFLLVGCLAGTAVINRVGRRKLLIRPFLVTAGALLVLGLWPHGPQWAVAVCFAVFALFHSASSVLQAVYPSEVFPTEIRATGIGFAAAVSRVGAAVGTFLVPMGLAAWGVGAVMVLGCALSLAGALVSIAWAPEPGDLEPARTSPLPAPSRSV</sequence>
<dbReference type="PANTHER" id="PTHR23511:SF34">
    <property type="entry name" value="SYNAPTIC VESICLE GLYCOPROTEIN 2"/>
    <property type="match status" value="1"/>
</dbReference>
<evidence type="ECO:0000259" key="7">
    <source>
        <dbReference type="PROSITE" id="PS50850"/>
    </source>
</evidence>
<feature type="transmembrane region" description="Helical" evidence="6">
    <location>
        <begin position="326"/>
        <end position="349"/>
    </location>
</feature>
<evidence type="ECO:0000313" key="9">
    <source>
        <dbReference type="Proteomes" id="UP001596241"/>
    </source>
</evidence>
<feature type="transmembrane region" description="Helical" evidence="6">
    <location>
        <begin position="240"/>
        <end position="265"/>
    </location>
</feature>
<dbReference type="PROSITE" id="PS50850">
    <property type="entry name" value="MFS"/>
    <property type="match status" value="1"/>
</dbReference>
<evidence type="ECO:0000313" key="8">
    <source>
        <dbReference type="EMBL" id="MFC5893980.1"/>
    </source>
</evidence>
<dbReference type="SUPFAM" id="SSF103473">
    <property type="entry name" value="MFS general substrate transporter"/>
    <property type="match status" value="1"/>
</dbReference>
<organism evidence="8 9">
    <name type="scientific">Streptomyces ramulosus</name>
    <dbReference type="NCBI Taxonomy" id="47762"/>
    <lineage>
        <taxon>Bacteria</taxon>
        <taxon>Bacillati</taxon>
        <taxon>Actinomycetota</taxon>
        <taxon>Actinomycetes</taxon>
        <taxon>Kitasatosporales</taxon>
        <taxon>Streptomycetaceae</taxon>
        <taxon>Streptomyces</taxon>
    </lineage>
</organism>
<keyword evidence="5 6" id="KW-0472">Membrane</keyword>
<gene>
    <name evidence="8" type="ORF">ACFP3M_14255</name>
</gene>
<feature type="transmembrane region" description="Helical" evidence="6">
    <location>
        <begin position="387"/>
        <end position="412"/>
    </location>
</feature>
<feature type="transmembrane region" description="Helical" evidence="6">
    <location>
        <begin position="361"/>
        <end position="381"/>
    </location>
</feature>
<reference evidence="9" key="1">
    <citation type="journal article" date="2019" name="Int. J. Syst. Evol. Microbiol.">
        <title>The Global Catalogue of Microorganisms (GCM) 10K type strain sequencing project: providing services to taxonomists for standard genome sequencing and annotation.</title>
        <authorList>
            <consortium name="The Broad Institute Genomics Platform"/>
            <consortium name="The Broad Institute Genome Sequencing Center for Infectious Disease"/>
            <person name="Wu L."/>
            <person name="Ma J."/>
        </authorList>
    </citation>
    <scope>NUCLEOTIDE SEQUENCE [LARGE SCALE GENOMIC DNA]</scope>
    <source>
        <strain evidence="9">CGMCC 1.15809</strain>
    </source>
</reference>
<dbReference type="Pfam" id="PF00083">
    <property type="entry name" value="Sugar_tr"/>
    <property type="match status" value="1"/>
</dbReference>
<keyword evidence="3 6" id="KW-0812">Transmembrane</keyword>
<feature type="transmembrane region" description="Helical" evidence="6">
    <location>
        <begin position="74"/>
        <end position="92"/>
    </location>
</feature>
<dbReference type="Gene3D" id="1.20.1250.20">
    <property type="entry name" value="MFS general substrate transporter like domains"/>
    <property type="match status" value="1"/>
</dbReference>
<evidence type="ECO:0000256" key="2">
    <source>
        <dbReference type="ARBA" id="ARBA00022448"/>
    </source>
</evidence>
<dbReference type="InterPro" id="IPR020846">
    <property type="entry name" value="MFS_dom"/>
</dbReference>
<feature type="transmembrane region" description="Helical" evidence="6">
    <location>
        <begin position="277"/>
        <end position="295"/>
    </location>
</feature>
<feature type="domain" description="Major facilitator superfamily (MFS) profile" evidence="7">
    <location>
        <begin position="8"/>
        <end position="416"/>
    </location>
</feature>
<comment type="caution">
    <text evidence="8">The sequence shown here is derived from an EMBL/GenBank/DDBJ whole genome shotgun (WGS) entry which is preliminary data.</text>
</comment>
<dbReference type="InterPro" id="IPR036259">
    <property type="entry name" value="MFS_trans_sf"/>
</dbReference>
<comment type="subcellular location">
    <subcellularLocation>
        <location evidence="1">Cell membrane</location>
        <topology evidence="1">Multi-pass membrane protein</topology>
    </subcellularLocation>
</comment>
<protein>
    <submittedName>
        <fullName evidence="8">MFS transporter</fullName>
    </submittedName>
</protein>
<keyword evidence="4 6" id="KW-1133">Transmembrane helix</keyword>
<dbReference type="RefSeq" id="WP_345091972.1">
    <property type="nucleotide sequence ID" value="NZ_BAAAWG010000019.1"/>
</dbReference>
<dbReference type="Proteomes" id="UP001596241">
    <property type="component" value="Unassembled WGS sequence"/>
</dbReference>
<keyword evidence="2" id="KW-0813">Transport</keyword>
<proteinExistence type="predicted"/>
<feature type="transmembrane region" description="Helical" evidence="6">
    <location>
        <begin position="98"/>
        <end position="120"/>
    </location>
</feature>
<name>A0ABW1FJC1_9ACTN</name>
<feature type="transmembrane region" description="Helical" evidence="6">
    <location>
        <begin position="42"/>
        <end position="62"/>
    </location>
</feature>
<feature type="transmembrane region" description="Helical" evidence="6">
    <location>
        <begin position="132"/>
        <end position="157"/>
    </location>
</feature>
<dbReference type="InterPro" id="IPR005828">
    <property type="entry name" value="MFS_sugar_transport-like"/>
</dbReference>